<dbReference type="Pfam" id="PF00535">
    <property type="entry name" value="Glycos_transf_2"/>
    <property type="match status" value="1"/>
</dbReference>
<protein>
    <recommendedName>
        <fullName evidence="1">Glycosyltransferase 2-like domain-containing protein</fullName>
    </recommendedName>
</protein>
<gene>
    <name evidence="2" type="ORF">O159_05050</name>
</gene>
<dbReference type="PATRIC" id="fig|1389489.3.peg.487"/>
<evidence type="ECO:0000259" key="1">
    <source>
        <dbReference type="Pfam" id="PF00535"/>
    </source>
</evidence>
<dbReference type="eggNOG" id="COG1216">
    <property type="taxonomic scope" value="Bacteria"/>
</dbReference>
<dbReference type="AlphaFoldDB" id="U3P4K6"/>
<proteinExistence type="predicted"/>
<feature type="domain" description="Glycosyltransferase 2-like" evidence="1">
    <location>
        <begin position="10"/>
        <end position="191"/>
    </location>
</feature>
<dbReference type="SUPFAM" id="SSF53448">
    <property type="entry name" value="Nucleotide-diphospho-sugar transferases"/>
    <property type="match status" value="1"/>
</dbReference>
<dbReference type="PANTHER" id="PTHR43179">
    <property type="entry name" value="RHAMNOSYLTRANSFERASE WBBL"/>
    <property type="match status" value="1"/>
</dbReference>
<dbReference type="Gene3D" id="3.90.550.10">
    <property type="entry name" value="Spore Coat Polysaccharide Biosynthesis Protein SpsA, Chain A"/>
    <property type="match status" value="1"/>
</dbReference>
<dbReference type="CDD" id="cd04186">
    <property type="entry name" value="GT_2_like_c"/>
    <property type="match status" value="1"/>
</dbReference>
<evidence type="ECO:0000313" key="2">
    <source>
        <dbReference type="EMBL" id="AGW40701.1"/>
    </source>
</evidence>
<dbReference type="Proteomes" id="UP000016743">
    <property type="component" value="Chromosome"/>
</dbReference>
<organism evidence="2 3">
    <name type="scientific">Leifsonia xyli subsp. cynodontis DSM 46306</name>
    <dbReference type="NCBI Taxonomy" id="1389489"/>
    <lineage>
        <taxon>Bacteria</taxon>
        <taxon>Bacillati</taxon>
        <taxon>Actinomycetota</taxon>
        <taxon>Actinomycetes</taxon>
        <taxon>Micrococcales</taxon>
        <taxon>Microbacteriaceae</taxon>
        <taxon>Leifsonia</taxon>
    </lineage>
</organism>
<dbReference type="EMBL" id="CP006734">
    <property type="protein sequence ID" value="AGW40701.1"/>
    <property type="molecule type" value="Genomic_DNA"/>
</dbReference>
<keyword evidence="3" id="KW-1185">Reference proteome</keyword>
<dbReference type="PANTHER" id="PTHR43179:SF7">
    <property type="entry name" value="RHAMNOSYLTRANSFERASE WBBL"/>
    <property type="match status" value="1"/>
</dbReference>
<accession>U3P4K6</accession>
<dbReference type="KEGG" id="lxy:O159_05050"/>
<dbReference type="InterPro" id="IPR001173">
    <property type="entry name" value="Glyco_trans_2-like"/>
</dbReference>
<dbReference type="STRING" id="1389489.O159_05050"/>
<name>U3P4K6_LEIXC</name>
<reference evidence="2 3" key="1">
    <citation type="journal article" date="2013" name="Genome Announc.">
        <title>Complete Genome Sequence of Leifsonia xyli subsp. cynodontis Strain DSM46306, a Gram-Positive Bacterial Pathogen of Grasses.</title>
        <authorList>
            <person name="Monteiro-Vitorello C.B."/>
            <person name="Zerillo M.M."/>
            <person name="Van Sluys M.A."/>
            <person name="Camargo L.E."/>
            <person name="Kitajima J.P."/>
        </authorList>
    </citation>
    <scope>NUCLEOTIDE SEQUENCE [LARGE SCALE GENOMIC DNA]</scope>
    <source>
        <strain evidence="2 3">DSM 46306</strain>
    </source>
</reference>
<sequence length="284" mass="31230">MPRSAEATAVVTVSYNSSGQFGSFLGSLQSEIDNGHPVVIADNGSADIDETRRVASAHGARVLALAENHGYGGAVNLAVRTLPESVDAVLICNPDIIVSPRSIEVLRERLDSDERIAAVGPRILNEDGTVYPSARSIPSLRTGIGHALFVRVWPTNPWTRAYRSERRLEARDVGWLSGACVLVRRQAFERIGGFDEAYFMYFEDVDLGFRFARSGYRNRYEPAASVIHHGGLSTRSESKRMLVVHHDSAYRFLAGKYPGPLLAPVRVALRAALSVRAWLLTRGR</sequence>
<dbReference type="InterPro" id="IPR029044">
    <property type="entry name" value="Nucleotide-diphossugar_trans"/>
</dbReference>
<dbReference type="RefSeq" id="WP_021754142.1">
    <property type="nucleotide sequence ID" value="NC_022438.1"/>
</dbReference>
<dbReference type="HOGENOM" id="CLU_023845_0_0_11"/>
<evidence type="ECO:0000313" key="3">
    <source>
        <dbReference type="Proteomes" id="UP000016743"/>
    </source>
</evidence>